<evidence type="ECO:0000313" key="1">
    <source>
        <dbReference type="EMBL" id="GAU87206.1"/>
    </source>
</evidence>
<sequence>MYDGRHFRNKSLCSAAEDVIQQVTYEAYAVRSTVLKVLIIARELSSFLYAAMKNEGRKCAGMLEEDILTVPSLASSSSSDCMWTYHKYYWIFVRAPMLR</sequence>
<proteinExistence type="predicted"/>
<dbReference type="Proteomes" id="UP000186922">
    <property type="component" value="Unassembled WGS sequence"/>
</dbReference>
<organism evidence="1 2">
    <name type="scientific">Ramazzottius varieornatus</name>
    <name type="common">Water bear</name>
    <name type="synonym">Tardigrade</name>
    <dbReference type="NCBI Taxonomy" id="947166"/>
    <lineage>
        <taxon>Eukaryota</taxon>
        <taxon>Metazoa</taxon>
        <taxon>Ecdysozoa</taxon>
        <taxon>Tardigrada</taxon>
        <taxon>Eutardigrada</taxon>
        <taxon>Parachela</taxon>
        <taxon>Hypsibioidea</taxon>
        <taxon>Ramazzottiidae</taxon>
        <taxon>Ramazzottius</taxon>
    </lineage>
</organism>
<keyword evidence="2" id="KW-1185">Reference proteome</keyword>
<protein>
    <submittedName>
        <fullName evidence="1">Uncharacterized protein</fullName>
    </submittedName>
</protein>
<comment type="caution">
    <text evidence="1">The sequence shown here is derived from an EMBL/GenBank/DDBJ whole genome shotgun (WGS) entry which is preliminary data.</text>
</comment>
<accession>A0A1D1UC11</accession>
<dbReference type="EMBL" id="BDGG01000001">
    <property type="protein sequence ID" value="GAU87206.1"/>
    <property type="molecule type" value="Genomic_DNA"/>
</dbReference>
<evidence type="ECO:0000313" key="2">
    <source>
        <dbReference type="Proteomes" id="UP000186922"/>
    </source>
</evidence>
<gene>
    <name evidence="1" type="primary">RvY_00089-1</name>
    <name evidence="1" type="synonym">RvY_00089.1</name>
    <name evidence="1" type="ORF">RvY_00089</name>
</gene>
<reference evidence="1 2" key="1">
    <citation type="journal article" date="2016" name="Nat. Commun.">
        <title>Extremotolerant tardigrade genome and improved radiotolerance of human cultured cells by tardigrade-unique protein.</title>
        <authorList>
            <person name="Hashimoto T."/>
            <person name="Horikawa D.D."/>
            <person name="Saito Y."/>
            <person name="Kuwahara H."/>
            <person name="Kozuka-Hata H."/>
            <person name="Shin-I T."/>
            <person name="Minakuchi Y."/>
            <person name="Ohishi K."/>
            <person name="Motoyama A."/>
            <person name="Aizu T."/>
            <person name="Enomoto A."/>
            <person name="Kondo K."/>
            <person name="Tanaka S."/>
            <person name="Hara Y."/>
            <person name="Koshikawa S."/>
            <person name="Sagara H."/>
            <person name="Miura T."/>
            <person name="Yokobori S."/>
            <person name="Miyagawa K."/>
            <person name="Suzuki Y."/>
            <person name="Kubo T."/>
            <person name="Oyama M."/>
            <person name="Kohara Y."/>
            <person name="Fujiyama A."/>
            <person name="Arakawa K."/>
            <person name="Katayama T."/>
            <person name="Toyoda A."/>
            <person name="Kunieda T."/>
        </authorList>
    </citation>
    <scope>NUCLEOTIDE SEQUENCE [LARGE SCALE GENOMIC DNA]</scope>
    <source>
        <strain evidence="1 2">YOKOZUNA-1</strain>
    </source>
</reference>
<dbReference type="AlphaFoldDB" id="A0A1D1UC11"/>
<name>A0A1D1UC11_RAMVA</name>